<accession>A0ABP9GRD0</accession>
<feature type="domain" description="DUF4395" evidence="2">
    <location>
        <begin position="6"/>
        <end position="134"/>
    </location>
</feature>
<feature type="transmembrane region" description="Helical" evidence="1">
    <location>
        <begin position="12"/>
        <end position="32"/>
    </location>
</feature>
<protein>
    <submittedName>
        <fullName evidence="3">DUF4395 domain-containing protein</fullName>
    </submittedName>
</protein>
<evidence type="ECO:0000313" key="4">
    <source>
        <dbReference type="Proteomes" id="UP001500466"/>
    </source>
</evidence>
<reference evidence="4" key="1">
    <citation type="journal article" date="2019" name="Int. J. Syst. Evol. Microbiol.">
        <title>The Global Catalogue of Microorganisms (GCM) 10K type strain sequencing project: providing services to taxonomists for standard genome sequencing and annotation.</title>
        <authorList>
            <consortium name="The Broad Institute Genomics Platform"/>
            <consortium name="The Broad Institute Genome Sequencing Center for Infectious Disease"/>
            <person name="Wu L."/>
            <person name="Ma J."/>
        </authorList>
    </citation>
    <scope>NUCLEOTIDE SEQUENCE [LARGE SCALE GENOMIC DNA]</scope>
    <source>
        <strain evidence="4">JCM 17986</strain>
    </source>
</reference>
<feature type="transmembrane region" description="Helical" evidence="1">
    <location>
        <begin position="77"/>
        <end position="98"/>
    </location>
</feature>
<keyword evidence="1" id="KW-0472">Membrane</keyword>
<gene>
    <name evidence="3" type="ORF">GCM10023205_10290</name>
</gene>
<dbReference type="EMBL" id="BAABHS010000003">
    <property type="protein sequence ID" value="GAA4951387.1"/>
    <property type="molecule type" value="Genomic_DNA"/>
</dbReference>
<feature type="transmembrane region" description="Helical" evidence="1">
    <location>
        <begin position="38"/>
        <end position="56"/>
    </location>
</feature>
<sequence length="140" mass="14389">MTTGLDPRGPRFAAAVTSVVLAVVVVTGSGWLLAAQAAVFAVGAFAGPGAAPYGMFYRRVVAPRLAPPAEREDPRPVRFAQFVGLAFAVVGAAAYLLGAPVVGMVAAAGALFAAYLNAAFGLCLGCEMYLRYRRVVPARG</sequence>
<evidence type="ECO:0000256" key="1">
    <source>
        <dbReference type="SAM" id="Phobius"/>
    </source>
</evidence>
<name>A0ABP9GRD0_9ACTN</name>
<dbReference type="Pfam" id="PF14340">
    <property type="entry name" value="DUF4395"/>
    <property type="match status" value="1"/>
</dbReference>
<dbReference type="Proteomes" id="UP001500466">
    <property type="component" value="Unassembled WGS sequence"/>
</dbReference>
<dbReference type="RefSeq" id="WP_345674050.1">
    <property type="nucleotide sequence ID" value="NZ_BAABHS010000003.1"/>
</dbReference>
<keyword evidence="1" id="KW-1133">Transmembrane helix</keyword>
<evidence type="ECO:0000259" key="2">
    <source>
        <dbReference type="Pfam" id="PF14340"/>
    </source>
</evidence>
<dbReference type="InterPro" id="IPR025508">
    <property type="entry name" value="DUF4395"/>
</dbReference>
<proteinExistence type="predicted"/>
<comment type="caution">
    <text evidence="3">The sequence shown here is derived from an EMBL/GenBank/DDBJ whole genome shotgun (WGS) entry which is preliminary data.</text>
</comment>
<keyword evidence="4" id="KW-1185">Reference proteome</keyword>
<feature type="transmembrane region" description="Helical" evidence="1">
    <location>
        <begin position="104"/>
        <end position="130"/>
    </location>
</feature>
<evidence type="ECO:0000313" key="3">
    <source>
        <dbReference type="EMBL" id="GAA4951387.1"/>
    </source>
</evidence>
<organism evidence="3 4">
    <name type="scientific">Yinghuangia aomiensis</name>
    <dbReference type="NCBI Taxonomy" id="676205"/>
    <lineage>
        <taxon>Bacteria</taxon>
        <taxon>Bacillati</taxon>
        <taxon>Actinomycetota</taxon>
        <taxon>Actinomycetes</taxon>
        <taxon>Kitasatosporales</taxon>
        <taxon>Streptomycetaceae</taxon>
        <taxon>Yinghuangia</taxon>
    </lineage>
</organism>
<keyword evidence="1" id="KW-0812">Transmembrane</keyword>